<dbReference type="AlphaFoldDB" id="M1WSG5"/>
<evidence type="ECO:0000313" key="1">
    <source>
        <dbReference type="EMBL" id="CCH67444.1"/>
    </source>
</evidence>
<keyword evidence="2" id="KW-1185">Reference proteome</keyword>
<gene>
    <name evidence="1" type="ORF">RINTHH_12890</name>
</gene>
<protein>
    <submittedName>
        <fullName evidence="1">Uncharacterized protein</fullName>
    </submittedName>
</protein>
<organism evidence="1 2">
    <name type="scientific">Richelia intracellularis HH01</name>
    <dbReference type="NCBI Taxonomy" id="1165094"/>
    <lineage>
        <taxon>Bacteria</taxon>
        <taxon>Bacillati</taxon>
        <taxon>Cyanobacteriota</taxon>
        <taxon>Cyanophyceae</taxon>
        <taxon>Nostocales</taxon>
        <taxon>Nostocaceae</taxon>
        <taxon>Richelia</taxon>
    </lineage>
</organism>
<proteinExistence type="predicted"/>
<dbReference type="Proteomes" id="UP000053051">
    <property type="component" value="Unassembled WGS sequence"/>
</dbReference>
<comment type="caution">
    <text evidence="1">The sequence shown here is derived from an EMBL/GenBank/DDBJ whole genome shotgun (WGS) entry which is preliminary data.</text>
</comment>
<dbReference type="STRING" id="1165094.RINTHH_12890"/>
<reference evidence="2" key="2">
    <citation type="submission" date="2016-01" db="EMBL/GenBank/DDBJ databases">
        <title>Diatom-associated endosymboitic cyanobacterium lacks core nitrogen metabolism enzymes.</title>
        <authorList>
            <person name="Hilton J.A."/>
            <person name="Foster R.A."/>
            <person name="Tripp H.J."/>
            <person name="Carter B.J."/>
            <person name="Zehr J.P."/>
            <person name="Villareal T.A."/>
        </authorList>
    </citation>
    <scope>NUCLEOTIDE SEQUENCE [LARGE SCALE GENOMIC DNA]</scope>
    <source>
        <strain evidence="2">HH01</strain>
    </source>
</reference>
<sequence length="61" mass="7023">MKPELLASILHNPKVLSLDEANLGLDITALYKRVLVIHQDNLIYEYDGSLDKLLTYFVTYK</sequence>
<reference evidence="1 2" key="1">
    <citation type="submission" date="2012-05" db="EMBL/GenBank/DDBJ databases">
        <authorList>
            <person name="Hilton J."/>
        </authorList>
    </citation>
    <scope>NUCLEOTIDE SEQUENCE [LARGE SCALE GENOMIC DNA]</scope>
    <source>
        <strain evidence="1 2">HH01</strain>
    </source>
</reference>
<dbReference type="EMBL" id="CAIY01000044">
    <property type="protein sequence ID" value="CCH67444.1"/>
    <property type="molecule type" value="Genomic_DNA"/>
</dbReference>
<name>M1WSG5_9NOST</name>
<accession>M1WSG5</accession>
<evidence type="ECO:0000313" key="2">
    <source>
        <dbReference type="Proteomes" id="UP000053051"/>
    </source>
</evidence>